<evidence type="ECO:0000313" key="2">
    <source>
        <dbReference type="Proteomes" id="UP001177883"/>
    </source>
</evidence>
<reference evidence="1" key="1">
    <citation type="submission" date="2023-07" db="EMBL/GenBank/DDBJ databases">
        <title>Genome content predicts the carbon catabolic preferences of heterotrophic bacteria.</title>
        <authorList>
            <person name="Gralka M."/>
        </authorList>
    </citation>
    <scope>NUCLEOTIDE SEQUENCE</scope>
    <source>
        <strain evidence="1">6E03</strain>
    </source>
</reference>
<dbReference type="RefSeq" id="WP_198594454.1">
    <property type="nucleotide sequence ID" value="NZ_JAUYVK010000025.1"/>
</dbReference>
<accession>A0ABD5AEL1</accession>
<dbReference type="Proteomes" id="UP001177883">
    <property type="component" value="Unassembled WGS sequence"/>
</dbReference>
<comment type="caution">
    <text evidence="1">The sequence shown here is derived from an EMBL/GenBank/DDBJ whole genome shotgun (WGS) entry which is preliminary data.</text>
</comment>
<evidence type="ECO:0000313" key="1">
    <source>
        <dbReference type="EMBL" id="MDP2491569.1"/>
    </source>
</evidence>
<organism evidence="1 2">
    <name type="scientific">Vibrio splendidus</name>
    <dbReference type="NCBI Taxonomy" id="29497"/>
    <lineage>
        <taxon>Bacteria</taxon>
        <taxon>Pseudomonadati</taxon>
        <taxon>Pseudomonadota</taxon>
        <taxon>Gammaproteobacteria</taxon>
        <taxon>Vibrionales</taxon>
        <taxon>Vibrionaceae</taxon>
        <taxon>Vibrio</taxon>
    </lineage>
</organism>
<dbReference type="AlphaFoldDB" id="A0ABD5AEL1"/>
<sequence length="85" mass="9683">MSELLRSAQLAGRSQQKATQALQLPAYCHELSHAILSGTYSPEPYQHFAITEPKLRDIYAPSFKDRIVKMWVCYHLTPLIATMGY</sequence>
<name>A0ABD5AEL1_VIBSP</name>
<protein>
    <submittedName>
        <fullName evidence="1">Uncharacterized protein</fullName>
    </submittedName>
</protein>
<gene>
    <name evidence="1" type="ORF">Q8W38_19655</name>
</gene>
<proteinExistence type="predicted"/>
<dbReference type="EMBL" id="JAUYVK010000025">
    <property type="protein sequence ID" value="MDP2491569.1"/>
    <property type="molecule type" value="Genomic_DNA"/>
</dbReference>